<keyword evidence="6" id="KW-0433">Leucine-rich repeat</keyword>
<dbReference type="Pfam" id="PF13855">
    <property type="entry name" value="LRR_8"/>
    <property type="match status" value="4"/>
</dbReference>
<dbReference type="FunFam" id="1.10.510.10:FF:000445">
    <property type="entry name" value="MDIS1-interacting receptor like kinase 2"/>
    <property type="match status" value="1"/>
</dbReference>
<dbReference type="SMART" id="SM00369">
    <property type="entry name" value="LRR_TYP"/>
    <property type="match status" value="16"/>
</dbReference>
<keyword evidence="5" id="KW-0597">Phosphoprotein</keyword>
<dbReference type="InterPro" id="IPR001611">
    <property type="entry name" value="Leu-rich_rpt"/>
</dbReference>
<evidence type="ECO:0000313" key="24">
    <source>
        <dbReference type="Proteomes" id="UP000694886"/>
    </source>
</evidence>
<dbReference type="PROSITE" id="PS51450">
    <property type="entry name" value="LRR"/>
    <property type="match status" value="5"/>
</dbReference>
<keyword evidence="9 22" id="KW-0732">Signal</keyword>
<evidence type="ECO:0000256" key="22">
    <source>
        <dbReference type="SAM" id="SignalP"/>
    </source>
</evidence>
<dbReference type="PRINTS" id="PR00019">
    <property type="entry name" value="LEURICHRPT"/>
</dbReference>
<evidence type="ECO:0000256" key="18">
    <source>
        <dbReference type="ARBA" id="ARBA00047899"/>
    </source>
</evidence>
<evidence type="ECO:0000256" key="19">
    <source>
        <dbReference type="ARBA" id="ARBA00048679"/>
    </source>
</evidence>
<dbReference type="InterPro" id="IPR017441">
    <property type="entry name" value="Protein_kinase_ATP_BS"/>
</dbReference>
<dbReference type="Pfam" id="PF00560">
    <property type="entry name" value="LRR_1"/>
    <property type="match status" value="5"/>
</dbReference>
<dbReference type="SUPFAM" id="SSF56112">
    <property type="entry name" value="Protein kinase-like (PK-like)"/>
    <property type="match status" value="1"/>
</dbReference>
<evidence type="ECO:0000256" key="21">
    <source>
        <dbReference type="SAM" id="Phobius"/>
    </source>
</evidence>
<dbReference type="EC" id="2.7.11.1" evidence="3"/>
<evidence type="ECO:0000256" key="4">
    <source>
        <dbReference type="ARBA" id="ARBA00022527"/>
    </source>
</evidence>
<feature type="signal peptide" evidence="22">
    <location>
        <begin position="1"/>
        <end position="20"/>
    </location>
</feature>
<dbReference type="PROSITE" id="PS50011">
    <property type="entry name" value="PROTEIN_KINASE_DOM"/>
    <property type="match status" value="1"/>
</dbReference>
<dbReference type="SMART" id="SM00365">
    <property type="entry name" value="LRR_SD22"/>
    <property type="match status" value="9"/>
</dbReference>
<keyword evidence="7" id="KW-0808">Transferase</keyword>
<keyword evidence="14 21" id="KW-1133">Transmembrane helix</keyword>
<comment type="catalytic activity">
    <reaction evidence="19">
        <text>L-seryl-[protein] + ATP = O-phospho-L-seryl-[protein] + ADP + H(+)</text>
        <dbReference type="Rhea" id="RHEA:17989"/>
        <dbReference type="Rhea" id="RHEA-COMP:9863"/>
        <dbReference type="Rhea" id="RHEA-COMP:11604"/>
        <dbReference type="ChEBI" id="CHEBI:15378"/>
        <dbReference type="ChEBI" id="CHEBI:29999"/>
        <dbReference type="ChEBI" id="CHEBI:30616"/>
        <dbReference type="ChEBI" id="CHEBI:83421"/>
        <dbReference type="ChEBI" id="CHEBI:456216"/>
        <dbReference type="EC" id="2.7.11.1"/>
    </reaction>
</comment>
<keyword evidence="16 25" id="KW-0675">Receptor</keyword>
<feature type="binding site" evidence="20">
    <location>
        <position position="779"/>
    </location>
    <ligand>
        <name>ATP</name>
        <dbReference type="ChEBI" id="CHEBI:30616"/>
    </ligand>
</feature>
<dbReference type="FunFam" id="3.30.200.20:FF:000309">
    <property type="entry name" value="Leucine-rich repeat receptor protein kinase MSP1"/>
    <property type="match status" value="1"/>
</dbReference>
<evidence type="ECO:0000256" key="12">
    <source>
        <dbReference type="ARBA" id="ARBA00022777"/>
    </source>
</evidence>
<dbReference type="Gramene" id="Tc01v2_t032760.1">
    <property type="protein sequence ID" value="Tc01v2_p032760.1"/>
    <property type="gene ID" value="Tc01v2_g032760"/>
</dbReference>
<keyword evidence="15 21" id="KW-0472">Membrane</keyword>
<dbReference type="AlphaFoldDB" id="A0AB32WX63"/>
<evidence type="ECO:0000256" key="8">
    <source>
        <dbReference type="ARBA" id="ARBA00022692"/>
    </source>
</evidence>
<keyword evidence="13 20" id="KW-0067">ATP-binding</keyword>
<evidence type="ECO:0000256" key="13">
    <source>
        <dbReference type="ARBA" id="ARBA00022840"/>
    </source>
</evidence>
<dbReference type="PROSITE" id="PS00109">
    <property type="entry name" value="PROTEIN_KINASE_TYR"/>
    <property type="match status" value="1"/>
</dbReference>
<keyword evidence="4" id="KW-0723">Serine/threonine-protein kinase</keyword>
<dbReference type="PROSITE" id="PS00107">
    <property type="entry name" value="PROTEIN_KINASE_ATP"/>
    <property type="match status" value="1"/>
</dbReference>
<evidence type="ECO:0000313" key="25">
    <source>
        <dbReference type="RefSeq" id="XP_017983245.1"/>
    </source>
</evidence>
<comment type="catalytic activity">
    <reaction evidence="18">
        <text>L-threonyl-[protein] + ATP = O-phospho-L-threonyl-[protein] + ADP + H(+)</text>
        <dbReference type="Rhea" id="RHEA:46608"/>
        <dbReference type="Rhea" id="RHEA-COMP:11060"/>
        <dbReference type="Rhea" id="RHEA-COMP:11605"/>
        <dbReference type="ChEBI" id="CHEBI:15378"/>
        <dbReference type="ChEBI" id="CHEBI:30013"/>
        <dbReference type="ChEBI" id="CHEBI:30616"/>
        <dbReference type="ChEBI" id="CHEBI:61977"/>
        <dbReference type="ChEBI" id="CHEBI:456216"/>
        <dbReference type="EC" id="2.7.11.1"/>
    </reaction>
</comment>
<proteinExistence type="predicted"/>
<dbReference type="InterPro" id="IPR000719">
    <property type="entry name" value="Prot_kinase_dom"/>
</dbReference>
<dbReference type="InterPro" id="IPR003591">
    <property type="entry name" value="Leu-rich_rpt_typical-subtyp"/>
</dbReference>
<dbReference type="GO" id="GO:0004674">
    <property type="term" value="F:protein serine/threonine kinase activity"/>
    <property type="evidence" value="ECO:0007669"/>
    <property type="project" value="UniProtKB-KW"/>
</dbReference>
<keyword evidence="17" id="KW-0325">Glycoprotein</keyword>
<keyword evidence="10" id="KW-0677">Repeat</keyword>
<evidence type="ECO:0000256" key="7">
    <source>
        <dbReference type="ARBA" id="ARBA00022679"/>
    </source>
</evidence>
<dbReference type="InterPro" id="IPR032675">
    <property type="entry name" value="LRR_dom_sf"/>
</dbReference>
<dbReference type="GO" id="GO:0005524">
    <property type="term" value="F:ATP binding"/>
    <property type="evidence" value="ECO:0007669"/>
    <property type="project" value="UniProtKB-UniRule"/>
</dbReference>
<evidence type="ECO:0000256" key="10">
    <source>
        <dbReference type="ARBA" id="ARBA00022737"/>
    </source>
</evidence>
<keyword evidence="12 25" id="KW-0418">Kinase</keyword>
<dbReference type="InterPro" id="IPR008266">
    <property type="entry name" value="Tyr_kinase_AS"/>
</dbReference>
<evidence type="ECO:0000256" key="1">
    <source>
        <dbReference type="ARBA" id="ARBA00004236"/>
    </source>
</evidence>
<keyword evidence="11 20" id="KW-0547">Nucleotide-binding</keyword>
<evidence type="ECO:0000259" key="23">
    <source>
        <dbReference type="PROSITE" id="PS50011"/>
    </source>
</evidence>
<dbReference type="InterPro" id="IPR011009">
    <property type="entry name" value="Kinase-like_dom_sf"/>
</dbReference>
<dbReference type="RefSeq" id="XP_017983245.1">
    <property type="nucleotide sequence ID" value="XM_018127756.1"/>
</dbReference>
<dbReference type="Gene3D" id="1.10.510.10">
    <property type="entry name" value="Transferase(Phosphotransferase) domain 1"/>
    <property type="match status" value="1"/>
</dbReference>
<evidence type="ECO:0000256" key="3">
    <source>
        <dbReference type="ARBA" id="ARBA00012513"/>
    </source>
</evidence>
<dbReference type="FunFam" id="3.80.10.10:FF:000095">
    <property type="entry name" value="LRR receptor-like serine/threonine-protein kinase GSO1"/>
    <property type="match status" value="2"/>
</dbReference>
<dbReference type="FunFam" id="3.80.10.10:FF:000383">
    <property type="entry name" value="Leucine-rich repeat receptor protein kinase EMS1"/>
    <property type="match status" value="2"/>
</dbReference>
<protein>
    <recommendedName>
        <fullName evidence="3">non-specific serine/threonine protein kinase</fullName>
        <ecNumber evidence="3">2.7.11.1</ecNumber>
    </recommendedName>
</protein>
<evidence type="ECO:0000256" key="9">
    <source>
        <dbReference type="ARBA" id="ARBA00022729"/>
    </source>
</evidence>
<dbReference type="KEGG" id="tcc:18614415"/>
<evidence type="ECO:0000256" key="2">
    <source>
        <dbReference type="ARBA" id="ARBA00004479"/>
    </source>
</evidence>
<dbReference type="PANTHER" id="PTHR48053:SF126">
    <property type="entry name" value="MDIS1-INTERACTING RECEPTOR LIKE KINASE 2-LIKE ISOFORM X1"/>
    <property type="match status" value="1"/>
</dbReference>
<dbReference type="GeneID" id="18614415"/>
<evidence type="ECO:0000256" key="11">
    <source>
        <dbReference type="ARBA" id="ARBA00022741"/>
    </source>
</evidence>
<name>A0AB32WX63_THECC</name>
<evidence type="ECO:0000256" key="15">
    <source>
        <dbReference type="ARBA" id="ARBA00023136"/>
    </source>
</evidence>
<comment type="subcellular location">
    <subcellularLocation>
        <location evidence="1">Cell membrane</location>
    </subcellularLocation>
    <subcellularLocation>
        <location evidence="2">Membrane</location>
        <topology evidence="2">Single-pass type I membrane protein</topology>
    </subcellularLocation>
</comment>
<gene>
    <name evidence="25" type="primary">LOC18614415</name>
</gene>
<evidence type="ECO:0000256" key="16">
    <source>
        <dbReference type="ARBA" id="ARBA00023170"/>
    </source>
</evidence>
<dbReference type="Gene3D" id="3.30.200.20">
    <property type="entry name" value="Phosphorylase Kinase, domain 1"/>
    <property type="match status" value="1"/>
</dbReference>
<evidence type="ECO:0000256" key="20">
    <source>
        <dbReference type="PROSITE-ProRule" id="PRU10141"/>
    </source>
</evidence>
<dbReference type="Pfam" id="PF00069">
    <property type="entry name" value="Pkinase"/>
    <property type="match status" value="1"/>
</dbReference>
<evidence type="ECO:0000256" key="17">
    <source>
        <dbReference type="ARBA" id="ARBA00023180"/>
    </source>
</evidence>
<dbReference type="SUPFAM" id="SSF52047">
    <property type="entry name" value="RNI-like"/>
    <property type="match status" value="1"/>
</dbReference>
<evidence type="ECO:0000256" key="6">
    <source>
        <dbReference type="ARBA" id="ARBA00022614"/>
    </source>
</evidence>
<dbReference type="Proteomes" id="UP000694886">
    <property type="component" value="Chromosome 1"/>
</dbReference>
<organism evidence="24 25">
    <name type="scientific">Theobroma cacao</name>
    <name type="common">Cacao</name>
    <name type="synonym">Cocoa</name>
    <dbReference type="NCBI Taxonomy" id="3641"/>
    <lineage>
        <taxon>Eukaryota</taxon>
        <taxon>Viridiplantae</taxon>
        <taxon>Streptophyta</taxon>
        <taxon>Embryophyta</taxon>
        <taxon>Tracheophyta</taxon>
        <taxon>Spermatophyta</taxon>
        <taxon>Magnoliopsida</taxon>
        <taxon>eudicotyledons</taxon>
        <taxon>Gunneridae</taxon>
        <taxon>Pentapetalae</taxon>
        <taxon>rosids</taxon>
        <taxon>malvids</taxon>
        <taxon>Malvales</taxon>
        <taxon>Malvaceae</taxon>
        <taxon>Byttnerioideae</taxon>
        <taxon>Theobroma</taxon>
    </lineage>
</organism>
<sequence>MSLAITTLVMVMLRSTNVLSSYVASQVATTTSATTLSLEREAKALLESGWWSSYSNDTLQRCNWTGISCNDAGSVIKINPPSDVIKVGDKFKNMDFSCFPSLVFLRLSSHELSGTTEHFMFNISNLSRLTHIDLFNNSLYGLLFPWPDNLTSLKYLDFSYNQIYGPIPVEIGQLKNFVTLNLYDGNLLGPIPSTLGKLTNLETLDLSNNSLDGSIPSTLGRLTNLVTLDLSNNRLHGSIPSTLGKLTNLVTLNLSNNTLHGSIPSTLGKLTNLVTLDLSNNLLHGAIPSTLFSLSNLGKLTNLVTLNLSNNTLRGFIPSTLGKLTNLMTLDLSYNLLHGSIPSTLFSLSNLVTIDLSNNDLIGPIPSSLGFLHKLENLLLDFNRINGSIPSKIGDLKTLRVLRLHSNFLEGLVPEEIGNLKALTLLNLYENELSGPIPPQICNCFNLEKLDLSNNRINGSIPSKIGDLKTLRVLFLHSNLLEGFLPEEIGDLEALTLLNLSQNELSGPIPPQIRNCFNLEELDLSNNRINGSIPSRIEDLKTLRVLFLHSNLLEGLVPEGIGNLEALTLLNLSQNELSGPIPPQIGKCSNLEELDLSNNNLEGLIPAQIKRLQHLDRVDLRNNNFSGVIPFNLIMGGNYYYASFTCVETNNSVFREVFGGNKNLTPYFCSPPYSPATYSSVKKSYNLQIFVPVSVFVTLFLLGSLLFLWRNKVKVNPTSVLQATTNGDLFSIWNYDGKIAYEDIIAATNDFDIRYCIGTGGYGSVYKAQLPSGKVVALKKLHRLEAEEPAFDRSFRNEIKFLTEVRHRNIVKLHGYCLHKRCMFLIYEYMERGSLFFMLSDDVQAVELVWAKRVNIIKSTAHALSYLHFECTPIIVHRDISSNNILLNSDLEAFVADFGTARIIDPDSSNQTRLVGTYGYVAPEFAYTMVVTEKCDVYSFGVLALETLMGKHPAEILSLLSAPSSLQNIMLTDVLDPRLSSPTSQLVVQNIVHVATIAFACLQADPKLRPTMKHVSRMFLSCQRSLRNPLRTISLLQLVTSGMHMEESCQAPQ</sequence>
<reference evidence="25" key="2">
    <citation type="submission" date="2025-08" db="UniProtKB">
        <authorList>
            <consortium name="RefSeq"/>
        </authorList>
    </citation>
    <scope>IDENTIFICATION</scope>
</reference>
<dbReference type="GO" id="GO:0005886">
    <property type="term" value="C:plasma membrane"/>
    <property type="evidence" value="ECO:0007669"/>
    <property type="project" value="UniProtKB-SubCell"/>
</dbReference>
<evidence type="ECO:0000256" key="14">
    <source>
        <dbReference type="ARBA" id="ARBA00022989"/>
    </source>
</evidence>
<keyword evidence="8 21" id="KW-0812">Transmembrane</keyword>
<dbReference type="InterPro" id="IPR051716">
    <property type="entry name" value="Plant_RL_S/T_kinase"/>
</dbReference>
<dbReference type="PANTHER" id="PTHR48053">
    <property type="entry name" value="LEUCINE RICH REPEAT FAMILY PROTEIN, EXPRESSED"/>
    <property type="match status" value="1"/>
</dbReference>
<evidence type="ECO:0000256" key="5">
    <source>
        <dbReference type="ARBA" id="ARBA00022553"/>
    </source>
</evidence>
<reference evidence="24" key="1">
    <citation type="journal article" date="1997" name="Nucleic Acids Res.">
        <title>tRNAscan-SE: a program for improved detection of transfer RNA genes in genomic sequence.</title>
        <authorList>
            <person name="Lowe T.M."/>
            <person name="Eddy S.R."/>
        </authorList>
    </citation>
    <scope>NUCLEOTIDE SEQUENCE [LARGE SCALE GENOMIC DNA]</scope>
    <source>
        <strain evidence="24">r\B97-61/B2</strain>
    </source>
</reference>
<accession>A0AB32WX63</accession>
<feature type="domain" description="Protein kinase" evidence="23">
    <location>
        <begin position="751"/>
        <end position="1020"/>
    </location>
</feature>
<feature type="chain" id="PRO_5044230066" description="non-specific serine/threonine protein kinase" evidence="22">
    <location>
        <begin position="21"/>
        <end position="1053"/>
    </location>
</feature>
<dbReference type="Gene3D" id="3.80.10.10">
    <property type="entry name" value="Ribonuclease Inhibitor"/>
    <property type="match status" value="4"/>
</dbReference>
<feature type="transmembrane region" description="Helical" evidence="21">
    <location>
        <begin position="689"/>
        <end position="709"/>
    </location>
</feature>
<dbReference type="SUPFAM" id="SSF52058">
    <property type="entry name" value="L domain-like"/>
    <property type="match status" value="1"/>
</dbReference>